<comment type="caution">
    <text evidence="1">The sequence shown here is derived from an EMBL/GenBank/DDBJ whole genome shotgun (WGS) entry which is preliminary data.</text>
</comment>
<organism evidence="1">
    <name type="scientific">mine drainage metagenome</name>
    <dbReference type="NCBI Taxonomy" id="410659"/>
    <lineage>
        <taxon>unclassified sequences</taxon>
        <taxon>metagenomes</taxon>
        <taxon>ecological metagenomes</taxon>
    </lineage>
</organism>
<sequence length="64" mass="6857">MTPSESPRQVLDAMAEGFAREARAVGLTPSTTVDGLSAYQVVIAASIVQKEGYYARNMPKVARV</sequence>
<name>T0ZSX4_9ZZZZ</name>
<dbReference type="EMBL" id="AUZY01008024">
    <property type="protein sequence ID" value="EQD47632.1"/>
    <property type="molecule type" value="Genomic_DNA"/>
</dbReference>
<keyword evidence="1" id="KW-0456">Lyase</keyword>
<accession>T0ZSX4</accession>
<gene>
    <name evidence="1" type="ORF">B1B_12252</name>
</gene>
<dbReference type="GO" id="GO:0016829">
    <property type="term" value="F:lyase activity"/>
    <property type="evidence" value="ECO:0007669"/>
    <property type="project" value="UniProtKB-KW"/>
</dbReference>
<dbReference type="InterPro" id="IPR003770">
    <property type="entry name" value="MLTG-like"/>
</dbReference>
<dbReference type="AlphaFoldDB" id="T0ZSX4"/>
<protein>
    <submittedName>
        <fullName evidence="1">Aminodeoxychorismate lyase</fullName>
    </submittedName>
</protein>
<feature type="non-terminal residue" evidence="1">
    <location>
        <position position="64"/>
    </location>
</feature>
<reference evidence="1" key="1">
    <citation type="submission" date="2013-08" db="EMBL/GenBank/DDBJ databases">
        <authorList>
            <person name="Mendez C."/>
            <person name="Richter M."/>
            <person name="Ferrer M."/>
            <person name="Sanchez J."/>
        </authorList>
    </citation>
    <scope>NUCLEOTIDE SEQUENCE</scope>
</reference>
<dbReference type="Pfam" id="PF02618">
    <property type="entry name" value="YceG"/>
    <property type="match status" value="1"/>
</dbReference>
<proteinExistence type="predicted"/>
<evidence type="ECO:0000313" key="1">
    <source>
        <dbReference type="EMBL" id="EQD47632.1"/>
    </source>
</evidence>
<reference evidence="1" key="2">
    <citation type="journal article" date="2014" name="ISME J.">
        <title>Microbial stratification in low pH oxic and suboxic macroscopic growths along an acid mine drainage.</title>
        <authorList>
            <person name="Mendez-Garcia C."/>
            <person name="Mesa V."/>
            <person name="Sprenger R.R."/>
            <person name="Richter M."/>
            <person name="Diez M.S."/>
            <person name="Solano J."/>
            <person name="Bargiela R."/>
            <person name="Golyshina O.V."/>
            <person name="Manteca A."/>
            <person name="Ramos J.L."/>
            <person name="Gallego J.R."/>
            <person name="Llorente I."/>
            <person name="Martins Dos Santos V.A."/>
            <person name="Jensen O.N."/>
            <person name="Pelaez A.I."/>
            <person name="Sanchez J."/>
            <person name="Ferrer M."/>
        </authorList>
    </citation>
    <scope>NUCLEOTIDE SEQUENCE</scope>
</reference>